<name>A0AAD9MY41_9ANNE</name>
<evidence type="ECO:0000313" key="3">
    <source>
        <dbReference type="EMBL" id="KAK2151203.1"/>
    </source>
</evidence>
<dbReference type="EMBL" id="JAODUP010000440">
    <property type="protein sequence ID" value="KAK2149725.1"/>
    <property type="molecule type" value="Genomic_DNA"/>
</dbReference>
<feature type="non-terminal residue" evidence="2">
    <location>
        <position position="36"/>
    </location>
</feature>
<evidence type="ECO:0000313" key="4">
    <source>
        <dbReference type="Proteomes" id="UP001208570"/>
    </source>
</evidence>
<comment type="caution">
    <text evidence="2">The sequence shown here is derived from an EMBL/GenBank/DDBJ whole genome shotgun (WGS) entry which is preliminary data.</text>
</comment>
<proteinExistence type="predicted"/>
<dbReference type="AlphaFoldDB" id="A0AAD9MY41"/>
<organism evidence="2 4">
    <name type="scientific">Paralvinella palmiformis</name>
    <dbReference type="NCBI Taxonomy" id="53620"/>
    <lineage>
        <taxon>Eukaryota</taxon>
        <taxon>Metazoa</taxon>
        <taxon>Spiralia</taxon>
        <taxon>Lophotrochozoa</taxon>
        <taxon>Annelida</taxon>
        <taxon>Polychaeta</taxon>
        <taxon>Sedentaria</taxon>
        <taxon>Canalipalpata</taxon>
        <taxon>Terebellida</taxon>
        <taxon>Terebelliformia</taxon>
        <taxon>Alvinellidae</taxon>
        <taxon>Paralvinella</taxon>
    </lineage>
</organism>
<accession>A0AAD9MY41</accession>
<dbReference type="EMBL" id="JAODUP010000372">
    <property type="protein sequence ID" value="KAK2151203.1"/>
    <property type="molecule type" value="Genomic_DNA"/>
</dbReference>
<evidence type="ECO:0000313" key="1">
    <source>
        <dbReference type="EMBL" id="KAK2148613.1"/>
    </source>
</evidence>
<evidence type="ECO:0000313" key="2">
    <source>
        <dbReference type="EMBL" id="KAK2149725.1"/>
    </source>
</evidence>
<dbReference type="EMBL" id="JAODUP010000489">
    <property type="protein sequence ID" value="KAK2148613.1"/>
    <property type="molecule type" value="Genomic_DNA"/>
</dbReference>
<sequence length="36" mass="4115">MPVYIVTVIHNICYVLPEGEIKSIHPSIHPHTHTHT</sequence>
<dbReference type="Proteomes" id="UP001208570">
    <property type="component" value="Unassembled WGS sequence"/>
</dbReference>
<keyword evidence="4" id="KW-1185">Reference proteome</keyword>
<reference evidence="2" key="1">
    <citation type="journal article" date="2023" name="Mol. Biol. Evol.">
        <title>Third-Generation Sequencing Reveals the Adaptive Role of the Epigenome in Three Deep-Sea Polychaetes.</title>
        <authorList>
            <person name="Perez M."/>
            <person name="Aroh O."/>
            <person name="Sun Y."/>
            <person name="Lan Y."/>
            <person name="Juniper S.K."/>
            <person name="Young C.R."/>
            <person name="Angers B."/>
            <person name="Qian P.Y."/>
        </authorList>
    </citation>
    <scope>NUCLEOTIDE SEQUENCE</scope>
    <source>
        <strain evidence="2">P08H-3</strain>
    </source>
</reference>
<protein>
    <submittedName>
        <fullName evidence="2">Uncharacterized protein</fullName>
    </submittedName>
</protein>
<gene>
    <name evidence="3" type="ORF">LSH36_372g02004</name>
    <name evidence="2" type="ORF">LSH36_440g02029</name>
    <name evidence="1" type="ORF">LSH36_489g02000</name>
</gene>